<reference evidence="7" key="1">
    <citation type="submission" date="2023-06" db="EMBL/GenBank/DDBJ databases">
        <title>Genome-scale phylogeny and comparative genomics of the fungal order Sordariales.</title>
        <authorList>
            <consortium name="Lawrence Berkeley National Laboratory"/>
            <person name="Hensen N."/>
            <person name="Bonometti L."/>
            <person name="Westerberg I."/>
            <person name="Brannstrom I.O."/>
            <person name="Guillou S."/>
            <person name="Cros-Aarteil S."/>
            <person name="Calhoun S."/>
            <person name="Haridas S."/>
            <person name="Kuo A."/>
            <person name="Mondo S."/>
            <person name="Pangilinan J."/>
            <person name="Riley R."/>
            <person name="Labutti K."/>
            <person name="Andreopoulos B."/>
            <person name="Lipzen A."/>
            <person name="Chen C."/>
            <person name="Yanf M."/>
            <person name="Daum C."/>
            <person name="Ng V."/>
            <person name="Clum A."/>
            <person name="Steindorff A."/>
            <person name="Ohm R."/>
            <person name="Martin F."/>
            <person name="Silar P."/>
            <person name="Natvig D."/>
            <person name="Lalanne C."/>
            <person name="Gautier V."/>
            <person name="Ament-Velasquez S.L."/>
            <person name="Kruys A."/>
            <person name="Hutchinson M.I."/>
            <person name="Powell A.J."/>
            <person name="Barry K."/>
            <person name="Miller A.N."/>
            <person name="Grigoriev I.V."/>
            <person name="Debuchy R."/>
            <person name="Gladieux P."/>
            <person name="Thoren M.H."/>
            <person name="Johannesson H."/>
        </authorList>
    </citation>
    <scope>NUCLEOTIDE SEQUENCE</scope>
    <source>
        <strain evidence="7">SMH4607-1</strain>
    </source>
</reference>
<evidence type="ECO:0000256" key="3">
    <source>
        <dbReference type="ARBA" id="ARBA00022927"/>
    </source>
</evidence>
<organism evidence="7 8">
    <name type="scientific">Lasiosphaeris hirsuta</name>
    <dbReference type="NCBI Taxonomy" id="260670"/>
    <lineage>
        <taxon>Eukaryota</taxon>
        <taxon>Fungi</taxon>
        <taxon>Dikarya</taxon>
        <taxon>Ascomycota</taxon>
        <taxon>Pezizomycotina</taxon>
        <taxon>Sordariomycetes</taxon>
        <taxon>Sordariomycetidae</taxon>
        <taxon>Sordariales</taxon>
        <taxon>Lasiosphaeriaceae</taxon>
        <taxon>Lasiosphaeris</taxon>
    </lineage>
</organism>
<accession>A0AA40B194</accession>
<dbReference type="GO" id="GO:0030479">
    <property type="term" value="C:actin cortical patch"/>
    <property type="evidence" value="ECO:0007669"/>
    <property type="project" value="TreeGrafter"/>
</dbReference>
<dbReference type="Gene3D" id="1.20.58.160">
    <property type="match status" value="1"/>
</dbReference>
<feature type="region of interest" description="Disordered" evidence="4">
    <location>
        <begin position="315"/>
        <end position="498"/>
    </location>
</feature>
<evidence type="ECO:0000256" key="1">
    <source>
        <dbReference type="ARBA" id="ARBA00011446"/>
    </source>
</evidence>
<sequence>MKKGFSINRVLSTMKKRPTFSNSNDEPAPDPNGDSPEAVAGRAVRQFCESGGSSSGDDITFLPAIVDAAESSPAAAAECARVIRKFLNCDYWSKPSYQYNAIMLIRILSDNPGQTFTRNLDKKFVDASKELLRSGRDPHVRQMLMETLDSFENTKGYDEGLGLIIEMWKKEKEKAYKAYGGRPAEPTPRVLNAPPFNPQPDPHSQEYFSRAHRSRRLPSAVELANRLEEARTSAKLLEQVVGCTPPAEVLHNDLIKEFADRCLSASRSIQGYMTADDPSPDNDTMESLIDTNEQLQHALNQHQRAVLHAKKLLPTSTDRSSTSSPATQHAGGDRSGGGWGVPPPSGPPPSQQSSVPGPPVPSRKPVGASGGSGSGSGSGGPVYKGKGTDPWDSVGPTRSGAGTPAAAAAAASDDPFRDPVPRTESAASSSRRPGRTSNDGGELPRLPYEPFHPGFNPSTHGRDRAAAAEPVTPVSDDGLYDNDNDAYRATPPGNVYRY</sequence>
<dbReference type="Gene3D" id="1.25.40.90">
    <property type="match status" value="1"/>
</dbReference>
<evidence type="ECO:0000313" key="8">
    <source>
        <dbReference type="Proteomes" id="UP001172102"/>
    </source>
</evidence>
<evidence type="ECO:0000313" key="7">
    <source>
        <dbReference type="EMBL" id="KAK0725723.1"/>
    </source>
</evidence>
<dbReference type="SUPFAM" id="SSF48464">
    <property type="entry name" value="ENTH/VHS domain"/>
    <property type="match status" value="1"/>
</dbReference>
<evidence type="ECO:0000259" key="5">
    <source>
        <dbReference type="PROSITE" id="PS50179"/>
    </source>
</evidence>
<dbReference type="GO" id="GO:0051666">
    <property type="term" value="P:actin cortical patch localization"/>
    <property type="evidence" value="ECO:0007669"/>
    <property type="project" value="TreeGrafter"/>
</dbReference>
<dbReference type="PANTHER" id="PTHR47789:SF2">
    <property type="entry name" value="VHS DOMAIN-CONTAINING PROTEIN"/>
    <property type="match status" value="1"/>
</dbReference>
<dbReference type="Pfam" id="PF03127">
    <property type="entry name" value="GAT"/>
    <property type="match status" value="1"/>
</dbReference>
<dbReference type="InterPro" id="IPR002014">
    <property type="entry name" value="VHS_dom"/>
</dbReference>
<keyword evidence="3" id="KW-0653">Protein transport</keyword>
<dbReference type="PROSITE" id="PS50179">
    <property type="entry name" value="VHS"/>
    <property type="match status" value="1"/>
</dbReference>
<proteinExistence type="predicted"/>
<dbReference type="SUPFAM" id="SSF89009">
    <property type="entry name" value="GAT-like domain"/>
    <property type="match status" value="1"/>
</dbReference>
<feature type="region of interest" description="Disordered" evidence="4">
    <location>
        <begin position="1"/>
        <end position="38"/>
    </location>
</feature>
<feature type="compositionally biased region" description="Polar residues" evidence="4">
    <location>
        <begin position="425"/>
        <end position="439"/>
    </location>
</feature>
<feature type="domain" description="VHS" evidence="5">
    <location>
        <begin position="49"/>
        <end position="179"/>
    </location>
</feature>
<name>A0AA40B194_9PEZI</name>
<protein>
    <recommendedName>
        <fullName evidence="9">GAT domain-containing protein</fullName>
    </recommendedName>
</protein>
<dbReference type="CDD" id="cd21383">
    <property type="entry name" value="GAT_GGA_Tom1-like"/>
    <property type="match status" value="1"/>
</dbReference>
<dbReference type="AlphaFoldDB" id="A0AA40B194"/>
<dbReference type="InterPro" id="IPR045007">
    <property type="entry name" value="LSB5"/>
</dbReference>
<evidence type="ECO:0000256" key="4">
    <source>
        <dbReference type="SAM" id="MobiDB-lite"/>
    </source>
</evidence>
<dbReference type="GO" id="GO:0043130">
    <property type="term" value="F:ubiquitin binding"/>
    <property type="evidence" value="ECO:0007669"/>
    <property type="project" value="InterPro"/>
</dbReference>
<gene>
    <name evidence="7" type="ORF">B0H67DRAFT_642105</name>
</gene>
<feature type="compositionally biased region" description="Low complexity" evidence="4">
    <location>
        <begin position="315"/>
        <end position="324"/>
    </location>
</feature>
<keyword evidence="2" id="KW-0813">Transport</keyword>
<dbReference type="InterPro" id="IPR008942">
    <property type="entry name" value="ENTH_VHS"/>
</dbReference>
<dbReference type="PANTHER" id="PTHR47789">
    <property type="entry name" value="LAS SEVENTEEN-BINDING PROTEIN 5"/>
    <property type="match status" value="1"/>
</dbReference>
<comment type="caution">
    <text evidence="7">The sequence shown here is derived from an EMBL/GenBank/DDBJ whole genome shotgun (WGS) entry which is preliminary data.</text>
</comment>
<evidence type="ECO:0000256" key="2">
    <source>
        <dbReference type="ARBA" id="ARBA00022448"/>
    </source>
</evidence>
<dbReference type="Proteomes" id="UP001172102">
    <property type="component" value="Unassembled WGS sequence"/>
</dbReference>
<dbReference type="GO" id="GO:0015031">
    <property type="term" value="P:protein transport"/>
    <property type="evidence" value="ECO:0007669"/>
    <property type="project" value="UniProtKB-KW"/>
</dbReference>
<comment type="subunit">
    <text evidence="1">Component of the ESCRT-0 complex composed of HSE1 and VPS27.</text>
</comment>
<dbReference type="GO" id="GO:0007034">
    <property type="term" value="P:vacuolar transport"/>
    <property type="evidence" value="ECO:0007669"/>
    <property type="project" value="UniProtKB-ARBA"/>
</dbReference>
<dbReference type="PROSITE" id="PS50909">
    <property type="entry name" value="GAT"/>
    <property type="match status" value="1"/>
</dbReference>
<dbReference type="GO" id="GO:0006897">
    <property type="term" value="P:endocytosis"/>
    <property type="evidence" value="ECO:0007669"/>
    <property type="project" value="InterPro"/>
</dbReference>
<feature type="compositionally biased region" description="Pro residues" evidence="4">
    <location>
        <begin position="341"/>
        <end position="362"/>
    </location>
</feature>
<feature type="domain" description="GAT" evidence="6">
    <location>
        <begin position="218"/>
        <end position="307"/>
    </location>
</feature>
<evidence type="ECO:0000259" key="6">
    <source>
        <dbReference type="PROSITE" id="PS50909"/>
    </source>
</evidence>
<dbReference type="GO" id="GO:0007015">
    <property type="term" value="P:actin filament organization"/>
    <property type="evidence" value="ECO:0007669"/>
    <property type="project" value="InterPro"/>
</dbReference>
<dbReference type="EMBL" id="JAUKUA010000002">
    <property type="protein sequence ID" value="KAK0725723.1"/>
    <property type="molecule type" value="Genomic_DNA"/>
</dbReference>
<evidence type="ECO:0008006" key="9">
    <source>
        <dbReference type="Google" id="ProtNLM"/>
    </source>
</evidence>
<keyword evidence="8" id="KW-1185">Reference proteome</keyword>
<dbReference type="GO" id="GO:0035091">
    <property type="term" value="F:phosphatidylinositol binding"/>
    <property type="evidence" value="ECO:0007669"/>
    <property type="project" value="InterPro"/>
</dbReference>
<feature type="compositionally biased region" description="Gly residues" evidence="4">
    <location>
        <begin position="368"/>
        <end position="382"/>
    </location>
</feature>
<dbReference type="InterPro" id="IPR004152">
    <property type="entry name" value="GAT_dom"/>
</dbReference>
<dbReference type="InterPro" id="IPR038425">
    <property type="entry name" value="GAT_sf"/>
</dbReference>